<dbReference type="PANTHER" id="PTHR43792">
    <property type="entry name" value="GNAT FAMILY, PUTATIVE (AFU_ORTHOLOGUE AFUA_3G00765)-RELATED-RELATED"/>
    <property type="match status" value="1"/>
</dbReference>
<gene>
    <name evidence="2" type="ORF">SAMN04488563_2895</name>
</gene>
<name>A0A1H2JPH6_9ACTN</name>
<keyword evidence="3" id="KW-1185">Reference proteome</keyword>
<organism evidence="2 3">
    <name type="scientific">Jiangella alkaliphila</name>
    <dbReference type="NCBI Taxonomy" id="419479"/>
    <lineage>
        <taxon>Bacteria</taxon>
        <taxon>Bacillati</taxon>
        <taxon>Actinomycetota</taxon>
        <taxon>Actinomycetes</taxon>
        <taxon>Jiangellales</taxon>
        <taxon>Jiangellaceae</taxon>
        <taxon>Jiangella</taxon>
    </lineage>
</organism>
<evidence type="ECO:0000313" key="3">
    <source>
        <dbReference type="Proteomes" id="UP000182977"/>
    </source>
</evidence>
<dbReference type="AlphaFoldDB" id="A0A1H2JPH6"/>
<dbReference type="Pfam" id="PF13302">
    <property type="entry name" value="Acetyltransf_3"/>
    <property type="match status" value="1"/>
</dbReference>
<protein>
    <submittedName>
        <fullName evidence="2">Protein N-acetyltransferase, RimJ/RimL family</fullName>
    </submittedName>
</protein>
<reference evidence="3" key="1">
    <citation type="submission" date="2016-10" db="EMBL/GenBank/DDBJ databases">
        <authorList>
            <person name="Varghese N."/>
            <person name="Submissions S."/>
        </authorList>
    </citation>
    <scope>NUCLEOTIDE SEQUENCE [LARGE SCALE GENOMIC DNA]</scope>
    <source>
        <strain evidence="3">DSM 45079</strain>
    </source>
</reference>
<feature type="domain" description="N-acetyltransferase" evidence="1">
    <location>
        <begin position="27"/>
        <end position="176"/>
    </location>
</feature>
<accession>A0A1H2JPH6</accession>
<proteinExistence type="predicted"/>
<sequence length="180" mass="19931">MTELMTEQKHVSIVQLNEAALTALADGDIVAANQASPVELTPYCAGPHWTSVWRMRREQVATDPASATWITGIVWDDDRQLAVGRAGFHGPPDGDGRVEVGYAIDPAHRRRGYARAALELMLDRAAHDPQVRVVRASVSPTNLASRNLVQQYGFVEVGEQWDHEDGLETVYELTRDEART</sequence>
<dbReference type="InterPro" id="IPR051531">
    <property type="entry name" value="N-acetyltransferase"/>
</dbReference>
<evidence type="ECO:0000313" key="2">
    <source>
        <dbReference type="EMBL" id="SDU57945.1"/>
    </source>
</evidence>
<evidence type="ECO:0000259" key="1">
    <source>
        <dbReference type="PROSITE" id="PS51186"/>
    </source>
</evidence>
<dbReference type="RefSeq" id="WP_046767398.1">
    <property type="nucleotide sequence ID" value="NZ_KQ061221.1"/>
</dbReference>
<dbReference type="InterPro" id="IPR016181">
    <property type="entry name" value="Acyl_CoA_acyltransferase"/>
</dbReference>
<keyword evidence="2" id="KW-0808">Transferase</keyword>
<dbReference type="PANTHER" id="PTHR43792:SF13">
    <property type="entry name" value="ACETYLTRANSFERASE"/>
    <property type="match status" value="1"/>
</dbReference>
<dbReference type="CDD" id="cd04301">
    <property type="entry name" value="NAT_SF"/>
    <property type="match status" value="1"/>
</dbReference>
<dbReference type="InterPro" id="IPR000182">
    <property type="entry name" value="GNAT_dom"/>
</dbReference>
<dbReference type="STRING" id="419479.SAMN04488563_2895"/>
<dbReference type="SUPFAM" id="SSF55729">
    <property type="entry name" value="Acyl-CoA N-acyltransferases (Nat)"/>
    <property type="match status" value="1"/>
</dbReference>
<dbReference type="PROSITE" id="PS51186">
    <property type="entry name" value="GNAT"/>
    <property type="match status" value="1"/>
</dbReference>
<dbReference type="Proteomes" id="UP000182977">
    <property type="component" value="Chromosome I"/>
</dbReference>
<dbReference type="GO" id="GO:0016747">
    <property type="term" value="F:acyltransferase activity, transferring groups other than amino-acyl groups"/>
    <property type="evidence" value="ECO:0007669"/>
    <property type="project" value="InterPro"/>
</dbReference>
<dbReference type="EMBL" id="LT629791">
    <property type="protein sequence ID" value="SDU57945.1"/>
    <property type="molecule type" value="Genomic_DNA"/>
</dbReference>
<dbReference type="Gene3D" id="3.40.630.30">
    <property type="match status" value="1"/>
</dbReference>